<dbReference type="PANTHER" id="PTHR46730:SF1">
    <property type="entry name" value="PLAT DOMAIN-CONTAINING PROTEIN"/>
    <property type="match status" value="1"/>
</dbReference>
<feature type="domain" description="PKD" evidence="7">
    <location>
        <begin position="483"/>
        <end position="535"/>
    </location>
</feature>
<dbReference type="GO" id="GO:0005975">
    <property type="term" value="P:carbohydrate metabolic process"/>
    <property type="evidence" value="ECO:0007669"/>
    <property type="project" value="UniProtKB-ARBA"/>
</dbReference>
<evidence type="ECO:0000259" key="7">
    <source>
        <dbReference type="PROSITE" id="PS50093"/>
    </source>
</evidence>
<feature type="compositionally biased region" description="Low complexity" evidence="6">
    <location>
        <begin position="429"/>
        <end position="444"/>
    </location>
</feature>
<evidence type="ECO:0000313" key="8">
    <source>
        <dbReference type="EMBL" id="ADP79470.1"/>
    </source>
</evidence>
<dbReference type="GO" id="GO:0006816">
    <property type="term" value="P:calcium ion transport"/>
    <property type="evidence" value="ECO:0007669"/>
    <property type="project" value="TreeGrafter"/>
</dbReference>
<dbReference type="KEGG" id="fri:FraEuI1c_1403"/>
<evidence type="ECO:0000313" key="9">
    <source>
        <dbReference type="Proteomes" id="UP000002484"/>
    </source>
</evidence>
<name>E3J519_PSEI1</name>
<dbReference type="InterPro" id="IPR022409">
    <property type="entry name" value="PKD/Chitinase_dom"/>
</dbReference>
<dbReference type="InterPro" id="IPR011045">
    <property type="entry name" value="N2O_reductase_N"/>
</dbReference>
<gene>
    <name evidence="8" type="ordered locus">FraEuI1c_1403</name>
</gene>
<evidence type="ECO:0000256" key="1">
    <source>
        <dbReference type="ARBA" id="ARBA00004141"/>
    </source>
</evidence>
<dbReference type="eggNOG" id="COG3391">
    <property type="taxonomic scope" value="Bacteria"/>
</dbReference>
<keyword evidence="3" id="KW-0677">Repeat</keyword>
<dbReference type="GO" id="GO:0005886">
    <property type="term" value="C:plasma membrane"/>
    <property type="evidence" value="ECO:0007669"/>
    <property type="project" value="TreeGrafter"/>
</dbReference>
<dbReference type="GO" id="GO:0005261">
    <property type="term" value="F:monoatomic cation channel activity"/>
    <property type="evidence" value="ECO:0007669"/>
    <property type="project" value="TreeGrafter"/>
</dbReference>
<dbReference type="PROSITE" id="PS50093">
    <property type="entry name" value="PKD"/>
    <property type="match status" value="3"/>
</dbReference>
<sequence>MGVPGSRWAPRILLAVLILGVAAGLAVTRAGAATARSVSLDDVSAWLLSRGAGEAELVDGNTGQVITRVALGGASLSGTQSGPDELVADSAAGTVRRIDGSTYRLSPPVRFARPADPLAVYAGTGRAFLVDRTSGLVRVADPRSLAVRATYSLAANVPAGGIVTDAADGLWAVDSGNGDLVRVTPDGTTTQPHAVDAARTHLVTADGRPVAVDLSARRAWRLGRRGLTGTGACVGTTTGDDTVAVVGSASAARVYLTSGSRGTLMITDLTTGRCGTAVDLGTAGDVLGQPREAAGRVFIPDVTAGEVLVVDVAAQRVIAHPSVLPPGTSFELVGQNGAVFFNDPASARAGVIGLDGSVRPVQKYDPTPTGGTPGGQTAPPGTRPSQPPVQPTSQPTGPASAPGTRPRSTPAAPDPTNQPADPAAPPTGTPSAGQGPATGPSAAGARIEVSAAQAKVGDSLTLRAVVVDANGQPTTARLTDVAWTFGDGATGAGERVDHAWSAAGTYRVAATVQVAGGAALTAATAITVVPAAAPTPPTAALAVSPATGDAPLTVTADASASRAGAAPIASYRVDFGDGSTASSQTASHTYAQPGSYTVTLTVTDTAGLTATATRGVTAGSALTARLGVSPSSGQAPLQVTADASGSSGSGALRYQFDFGDGSAAVGPQSSASAGHTYAAAGTYPVRVTVTGPAGTATAQQTVTVTDEKPHFSVTPTSGAAPLTITLHVTGPDGTYYHFDFGDPAEPNSGFFQRGTVDGHQYTYANPGTYTIRMDVELPDGQPVDDYQEATVTVSGTTQTTSPGIAASYTYLDAGICSEQYNLGNHCVDITLKSTGTAPLHITSITSNGDADSNAASCVTTLAVGASCTWHDVVGIPSPNQIRIDSDAPDSPTNLSISP</sequence>
<dbReference type="AlphaFoldDB" id="E3J519"/>
<evidence type="ECO:0000256" key="4">
    <source>
        <dbReference type="ARBA" id="ARBA00022989"/>
    </source>
</evidence>
<dbReference type="SMART" id="SM00089">
    <property type="entry name" value="PKD"/>
    <property type="match status" value="4"/>
</dbReference>
<protein>
    <submittedName>
        <fullName evidence="8">PKD domain containing protein</fullName>
    </submittedName>
</protein>
<proteinExistence type="predicted"/>
<feature type="domain" description="PKD" evidence="7">
    <location>
        <begin position="622"/>
        <end position="705"/>
    </location>
</feature>
<evidence type="ECO:0000256" key="3">
    <source>
        <dbReference type="ARBA" id="ARBA00022737"/>
    </source>
</evidence>
<dbReference type="eggNOG" id="COG3291">
    <property type="taxonomic scope" value="Bacteria"/>
</dbReference>
<feature type="region of interest" description="Disordered" evidence="6">
    <location>
        <begin position="879"/>
        <end position="898"/>
    </location>
</feature>
<dbReference type="EMBL" id="CP002299">
    <property type="protein sequence ID" value="ADP79470.1"/>
    <property type="molecule type" value="Genomic_DNA"/>
</dbReference>
<reference evidence="8 9" key="1">
    <citation type="submission" date="2010-10" db="EMBL/GenBank/DDBJ databases">
        <title>Complete sequence of Frankia sp. EuI1c.</title>
        <authorList>
            <consortium name="US DOE Joint Genome Institute"/>
            <person name="Lucas S."/>
            <person name="Copeland A."/>
            <person name="Lapidus A."/>
            <person name="Cheng J.-F."/>
            <person name="Bruce D."/>
            <person name="Goodwin L."/>
            <person name="Pitluck S."/>
            <person name="Chertkov O."/>
            <person name="Detter J.C."/>
            <person name="Han C."/>
            <person name="Tapia R."/>
            <person name="Land M."/>
            <person name="Hauser L."/>
            <person name="Jeffries C."/>
            <person name="Kyrpides N."/>
            <person name="Ivanova N."/>
            <person name="Mikhailova N."/>
            <person name="Beauchemin N."/>
            <person name="Sen A."/>
            <person name="Sur S.A."/>
            <person name="Gtari M."/>
            <person name="Wall L."/>
            <person name="Tisa L."/>
            <person name="Woyke T."/>
        </authorList>
    </citation>
    <scope>NUCLEOTIDE SEQUENCE [LARGE SCALE GENOMIC DNA]</scope>
    <source>
        <strain evidence="9">DSM 45817 / CECT 9037 / EuI1c</strain>
    </source>
</reference>
<keyword evidence="2" id="KW-0812">Transmembrane</keyword>
<dbReference type="Proteomes" id="UP000002484">
    <property type="component" value="Chromosome"/>
</dbReference>
<dbReference type="Gene3D" id="2.130.10.10">
    <property type="entry name" value="YVTN repeat-like/Quinoprotein amine dehydrogenase"/>
    <property type="match status" value="1"/>
</dbReference>
<organism evidence="8 9">
    <name type="scientific">Pseudofrankia inefficax (strain DSM 45817 / CECT 9037 / DDB 130130 / EuI1c)</name>
    <name type="common">Frankia inefficax</name>
    <dbReference type="NCBI Taxonomy" id="298654"/>
    <lineage>
        <taxon>Bacteria</taxon>
        <taxon>Bacillati</taxon>
        <taxon>Actinomycetota</taxon>
        <taxon>Actinomycetes</taxon>
        <taxon>Frankiales</taxon>
        <taxon>Frankiaceae</taxon>
        <taxon>Pseudofrankia</taxon>
    </lineage>
</organism>
<dbReference type="InParanoid" id="E3J519"/>
<feature type="domain" description="PKD" evidence="7">
    <location>
        <begin position="537"/>
        <end position="617"/>
    </location>
</feature>
<dbReference type="PANTHER" id="PTHR46730">
    <property type="entry name" value="POLYCYSTIN-1"/>
    <property type="match status" value="1"/>
</dbReference>
<dbReference type="InterPro" id="IPR013783">
    <property type="entry name" value="Ig-like_fold"/>
</dbReference>
<feature type="compositionally biased region" description="Pro residues" evidence="6">
    <location>
        <begin position="381"/>
        <end position="390"/>
    </location>
</feature>
<dbReference type="STRING" id="298654.FraEuI1c_1403"/>
<accession>E3J519</accession>
<feature type="compositionally biased region" description="Low complexity" evidence="6">
    <location>
        <begin position="366"/>
        <end position="380"/>
    </location>
</feature>
<dbReference type="Pfam" id="PF18911">
    <property type="entry name" value="PKD_4"/>
    <property type="match status" value="3"/>
</dbReference>
<dbReference type="InterPro" id="IPR035986">
    <property type="entry name" value="PKD_dom_sf"/>
</dbReference>
<dbReference type="InterPro" id="IPR015943">
    <property type="entry name" value="WD40/YVTN_repeat-like_dom_sf"/>
</dbReference>
<keyword evidence="9" id="KW-1185">Reference proteome</keyword>
<comment type="subcellular location">
    <subcellularLocation>
        <location evidence="1">Membrane</location>
        <topology evidence="1">Multi-pass membrane protein</topology>
    </subcellularLocation>
</comment>
<dbReference type="CDD" id="cd00146">
    <property type="entry name" value="PKD"/>
    <property type="match status" value="2"/>
</dbReference>
<evidence type="ECO:0000256" key="2">
    <source>
        <dbReference type="ARBA" id="ARBA00022692"/>
    </source>
</evidence>
<feature type="region of interest" description="Disordered" evidence="6">
    <location>
        <begin position="358"/>
        <end position="444"/>
    </location>
</feature>
<keyword evidence="4" id="KW-1133">Transmembrane helix</keyword>
<dbReference type="SUPFAM" id="SSF50974">
    <property type="entry name" value="Nitrous oxide reductase, N-terminal domain"/>
    <property type="match status" value="1"/>
</dbReference>
<dbReference type="InterPro" id="IPR000601">
    <property type="entry name" value="PKD_dom"/>
</dbReference>
<evidence type="ECO:0000256" key="5">
    <source>
        <dbReference type="ARBA" id="ARBA00023136"/>
    </source>
</evidence>
<keyword evidence="5" id="KW-0472">Membrane</keyword>
<dbReference type="Gene3D" id="2.60.40.10">
    <property type="entry name" value="Immunoglobulins"/>
    <property type="match status" value="4"/>
</dbReference>
<evidence type="ECO:0000256" key="6">
    <source>
        <dbReference type="SAM" id="MobiDB-lite"/>
    </source>
</evidence>
<dbReference type="SUPFAM" id="SSF49299">
    <property type="entry name" value="PKD domain"/>
    <property type="match status" value="4"/>
</dbReference>
<dbReference type="HOGENOM" id="CLU_322324_0_0_11"/>